<name>A0ACB7Y360_9ERIC</name>
<evidence type="ECO:0000313" key="2">
    <source>
        <dbReference type="Proteomes" id="UP000828048"/>
    </source>
</evidence>
<dbReference type="Proteomes" id="UP000828048">
    <property type="component" value="Chromosome 5"/>
</dbReference>
<proteinExistence type="predicted"/>
<gene>
    <name evidence="1" type="ORF">Vadar_029983</name>
</gene>
<protein>
    <submittedName>
        <fullName evidence="1">Uncharacterized protein</fullName>
    </submittedName>
</protein>
<sequence>MPIPTIDNNRGMFFYGICGGVGCVDDAGCNSGGSGFCSSGSDGVSGGLGATDLDDGGSGGDKVLVESGVLLCAFQLGAGPAGIAIAACLNLLSIPNIVLEREDCIASLWKKKSYDRLKLHLAKKYCTLPHMPFPSHFPAFVSKYMFIQYLDNYVAQFNINPLYGRSVESASHDGGQKWKVEARNAGSGEMEVFEGRFLVVATGENCEGFVPKVLGLEGYGGELLHSSEYDNGKMYSGKDVLVVGCGNSGMEIAYDLCNCGARAAISVRSPVHILTKEMVQWGMSMLKYLPLYVVDKMLQTLANFQYGDLSHYGIQTPSKGPFHLKGTTGRSPVIDVGTVDKIKTGDIQVFPSIMSVNGDNIEFADGKTSRFQAIVFATGYKSNVRKWLKDDGALFNDDGMPVKKAPDHWKGENGLYCIGFARAGLFGISIDAQNIAEDINLILSQQKTVDQ</sequence>
<accession>A0ACB7Y360</accession>
<reference evidence="1 2" key="1">
    <citation type="journal article" date="2021" name="Hortic Res">
        <title>High-quality reference genome and annotation aids understanding of berry development for evergreen blueberry (Vaccinium darrowii).</title>
        <authorList>
            <person name="Yu J."/>
            <person name="Hulse-Kemp A.M."/>
            <person name="Babiker E."/>
            <person name="Staton M."/>
        </authorList>
    </citation>
    <scope>NUCLEOTIDE SEQUENCE [LARGE SCALE GENOMIC DNA]</scope>
    <source>
        <strain evidence="2">cv. NJ 8807/NJ 8810</strain>
        <tissue evidence="1">Young leaf</tissue>
    </source>
</reference>
<organism evidence="1 2">
    <name type="scientific">Vaccinium darrowii</name>
    <dbReference type="NCBI Taxonomy" id="229202"/>
    <lineage>
        <taxon>Eukaryota</taxon>
        <taxon>Viridiplantae</taxon>
        <taxon>Streptophyta</taxon>
        <taxon>Embryophyta</taxon>
        <taxon>Tracheophyta</taxon>
        <taxon>Spermatophyta</taxon>
        <taxon>Magnoliopsida</taxon>
        <taxon>eudicotyledons</taxon>
        <taxon>Gunneridae</taxon>
        <taxon>Pentapetalae</taxon>
        <taxon>asterids</taxon>
        <taxon>Ericales</taxon>
        <taxon>Ericaceae</taxon>
        <taxon>Vaccinioideae</taxon>
        <taxon>Vaccinieae</taxon>
        <taxon>Vaccinium</taxon>
    </lineage>
</organism>
<comment type="caution">
    <text evidence="1">The sequence shown here is derived from an EMBL/GenBank/DDBJ whole genome shotgun (WGS) entry which is preliminary data.</text>
</comment>
<evidence type="ECO:0000313" key="1">
    <source>
        <dbReference type="EMBL" id="KAH7847761.1"/>
    </source>
</evidence>
<dbReference type="EMBL" id="CM037155">
    <property type="protein sequence ID" value="KAH7847761.1"/>
    <property type="molecule type" value="Genomic_DNA"/>
</dbReference>
<keyword evidence="2" id="KW-1185">Reference proteome</keyword>